<dbReference type="AlphaFoldDB" id="A0A974PR11"/>
<evidence type="ECO:0000256" key="1">
    <source>
        <dbReference type="ARBA" id="ARBA00007905"/>
    </source>
</evidence>
<evidence type="ECO:0000256" key="5">
    <source>
        <dbReference type="PIRSR" id="PIRSR000097-2"/>
    </source>
</evidence>
<dbReference type="EMBL" id="CP063362">
    <property type="protein sequence ID" value="QRG07758.1"/>
    <property type="molecule type" value="Genomic_DNA"/>
</dbReference>
<dbReference type="InterPro" id="IPR020471">
    <property type="entry name" value="AKR"/>
</dbReference>
<reference evidence="8 9" key="1">
    <citation type="submission" date="2020-10" db="EMBL/GenBank/DDBJ databases">
        <title>Degradation of 1,4-Dioxane by Xanthobacter sp. YN2, via a Novel Group-2 Soluble Di-Iron Monooxygenase.</title>
        <authorList>
            <person name="Ma F."/>
            <person name="Wang Y."/>
            <person name="Yang J."/>
            <person name="Guo H."/>
            <person name="Su D."/>
            <person name="Yu L."/>
        </authorList>
    </citation>
    <scope>NUCLEOTIDE SEQUENCE [LARGE SCALE GENOMIC DNA]</scope>
    <source>
        <strain evidence="8 9">YN2</strain>
    </source>
</reference>
<dbReference type="InterPro" id="IPR023210">
    <property type="entry name" value="NADP_OxRdtase_dom"/>
</dbReference>
<evidence type="ECO:0000313" key="9">
    <source>
        <dbReference type="Proteomes" id="UP000596427"/>
    </source>
</evidence>
<evidence type="ECO:0000256" key="4">
    <source>
        <dbReference type="PIRSR" id="PIRSR000097-1"/>
    </source>
</evidence>
<dbReference type="Gene3D" id="3.20.20.100">
    <property type="entry name" value="NADP-dependent oxidoreductase domain"/>
    <property type="match status" value="1"/>
</dbReference>
<evidence type="ECO:0000313" key="8">
    <source>
        <dbReference type="EMBL" id="QRG07758.1"/>
    </source>
</evidence>
<dbReference type="PRINTS" id="PR00069">
    <property type="entry name" value="ALDKETRDTASE"/>
</dbReference>
<keyword evidence="3" id="KW-0560">Oxidoreductase</keyword>
<dbReference type="InterPro" id="IPR018170">
    <property type="entry name" value="Aldo/ket_reductase_CS"/>
</dbReference>
<feature type="binding site" evidence="5">
    <location>
        <position position="105"/>
    </location>
    <ligand>
        <name>substrate</name>
    </ligand>
</feature>
<feature type="domain" description="NADP-dependent oxidoreductase" evidence="7">
    <location>
        <begin position="13"/>
        <end position="255"/>
    </location>
</feature>
<keyword evidence="2" id="KW-0521">NADP</keyword>
<dbReference type="PIRSF" id="PIRSF000097">
    <property type="entry name" value="AKR"/>
    <property type="match status" value="1"/>
</dbReference>
<protein>
    <submittedName>
        <fullName evidence="8">Aldo/keto reductase</fullName>
    </submittedName>
</protein>
<sequence>MTDIETRGILLPRLGFGTFQMTGDTCRAAVESALALGYRHIDTAAMYGNEAEVGAALAACGLPRDALHVTTKVWHDQLAPDAIRRSMDASLEKLGLDHVDLFLVHWPSPQMNLPAAMATLARLEEEGLTRAIGVANFTLPLLKRVVEEIGAPIACNQIEYHVFLDQAPIRTYLAGHGVPVTGYCPLARGAVAESAELRAIAGKHGATPAQVALRWLLDQGEVAVIPKAAGAARQKENLGALGLTLDRDDHAVIARLPKAQRFVSPPFAPVWDAA</sequence>
<dbReference type="GO" id="GO:0051596">
    <property type="term" value="P:methylglyoxal catabolic process"/>
    <property type="evidence" value="ECO:0007669"/>
    <property type="project" value="TreeGrafter"/>
</dbReference>
<dbReference type="PANTHER" id="PTHR43827:SF3">
    <property type="entry name" value="NADP-DEPENDENT OXIDOREDUCTASE DOMAIN-CONTAINING PROTEIN"/>
    <property type="match status" value="1"/>
</dbReference>
<keyword evidence="9" id="KW-1185">Reference proteome</keyword>
<dbReference type="KEGG" id="xdi:EZH22_05080"/>
<dbReference type="PANTHER" id="PTHR43827">
    <property type="entry name" value="2,5-DIKETO-D-GLUCONIC ACID REDUCTASE"/>
    <property type="match status" value="1"/>
</dbReference>
<feature type="site" description="Lowers pKa of active site Tyr" evidence="6">
    <location>
        <position position="72"/>
    </location>
</feature>
<dbReference type="RefSeq" id="WP_203194672.1">
    <property type="nucleotide sequence ID" value="NZ_CP063362.1"/>
</dbReference>
<feature type="active site" description="Proton donor" evidence="4">
    <location>
        <position position="47"/>
    </location>
</feature>
<dbReference type="SUPFAM" id="SSF51430">
    <property type="entry name" value="NAD(P)-linked oxidoreductase"/>
    <property type="match status" value="1"/>
</dbReference>
<gene>
    <name evidence="8" type="ORF">EZH22_05080</name>
</gene>
<dbReference type="GO" id="GO:1990002">
    <property type="term" value="F:methylglyoxal reductase (NADPH) (acetol producing) activity"/>
    <property type="evidence" value="ECO:0007669"/>
    <property type="project" value="TreeGrafter"/>
</dbReference>
<dbReference type="Proteomes" id="UP000596427">
    <property type="component" value="Chromosome"/>
</dbReference>
<name>A0A974PR11_9HYPH</name>
<dbReference type="PROSITE" id="PS00798">
    <property type="entry name" value="ALDOKETO_REDUCTASE_1"/>
    <property type="match status" value="1"/>
</dbReference>
<proteinExistence type="inferred from homology"/>
<evidence type="ECO:0000256" key="3">
    <source>
        <dbReference type="ARBA" id="ARBA00023002"/>
    </source>
</evidence>
<dbReference type="Pfam" id="PF00248">
    <property type="entry name" value="Aldo_ket_red"/>
    <property type="match status" value="1"/>
</dbReference>
<evidence type="ECO:0000256" key="6">
    <source>
        <dbReference type="PIRSR" id="PIRSR000097-3"/>
    </source>
</evidence>
<dbReference type="InterPro" id="IPR036812">
    <property type="entry name" value="NAD(P)_OxRdtase_dom_sf"/>
</dbReference>
<accession>A0A974PR11</accession>
<evidence type="ECO:0000259" key="7">
    <source>
        <dbReference type="Pfam" id="PF00248"/>
    </source>
</evidence>
<organism evidence="8 9">
    <name type="scientific">Xanthobacter dioxanivorans</name>
    <dbReference type="NCBI Taxonomy" id="2528964"/>
    <lineage>
        <taxon>Bacteria</taxon>
        <taxon>Pseudomonadati</taxon>
        <taxon>Pseudomonadota</taxon>
        <taxon>Alphaproteobacteria</taxon>
        <taxon>Hyphomicrobiales</taxon>
        <taxon>Xanthobacteraceae</taxon>
        <taxon>Xanthobacter</taxon>
    </lineage>
</organism>
<comment type="similarity">
    <text evidence="1">Belongs to the aldo/keto reductase family.</text>
</comment>
<evidence type="ECO:0000256" key="2">
    <source>
        <dbReference type="ARBA" id="ARBA00022857"/>
    </source>
</evidence>